<proteinExistence type="predicted"/>
<dbReference type="AlphaFoldDB" id="A0A0F9E174"/>
<name>A0A0F9E174_9ZZZZ</name>
<accession>A0A0F9E174</accession>
<dbReference type="InterPro" id="IPR025714">
    <property type="entry name" value="Methyltranfer_dom"/>
</dbReference>
<dbReference type="SUPFAM" id="SSF53335">
    <property type="entry name" value="S-adenosyl-L-methionine-dependent methyltransferases"/>
    <property type="match status" value="1"/>
</dbReference>
<dbReference type="PANTHER" id="PTHR37886">
    <property type="entry name" value="S-ADENOSYL-L-METHIONINE-DEPENDENT METHYLTRANSFERASES SUPERFAMILY PROTEIN"/>
    <property type="match status" value="1"/>
</dbReference>
<sequence>MLEKLQGFRITLNSLIFEKLPYRLNKIILSNISLYNKYHPIKHYRMWREESTNRPYSEFYSECMRKCAVTNPKKAVGGNWDEIGKFQLKFLVHFNLKSHHKLLDFGCGCLRGGIHFIKYLKEGNYYGIDISKHILQVGKKFLFEAGLDYKKPILKINTDLKFDNFYNEIFDFIHAYSVFTHMPLYDIEKCLIHIQKVMDTKTVFFATFFDGLNRCFTPDNMNFYYTFNTLKELGEKNNLKVNLLEKFKYPKKQKWMKITLK</sequence>
<dbReference type="InterPro" id="IPR029063">
    <property type="entry name" value="SAM-dependent_MTases_sf"/>
</dbReference>
<feature type="domain" description="Methyltransferase" evidence="1">
    <location>
        <begin position="97"/>
        <end position="210"/>
    </location>
</feature>
<dbReference type="EMBL" id="LAZR01026759">
    <property type="protein sequence ID" value="KKL67758.1"/>
    <property type="molecule type" value="Genomic_DNA"/>
</dbReference>
<dbReference type="Pfam" id="PF13847">
    <property type="entry name" value="Methyltransf_31"/>
    <property type="match status" value="1"/>
</dbReference>
<dbReference type="PANTHER" id="PTHR37886:SF1">
    <property type="entry name" value="S-ADENOSYL-L-METHIONINE-DEPENDENT METHYLTRANSFERASES SUPERFAMILY PROTEIN"/>
    <property type="match status" value="1"/>
</dbReference>
<organism evidence="2">
    <name type="scientific">marine sediment metagenome</name>
    <dbReference type="NCBI Taxonomy" id="412755"/>
    <lineage>
        <taxon>unclassified sequences</taxon>
        <taxon>metagenomes</taxon>
        <taxon>ecological metagenomes</taxon>
    </lineage>
</organism>
<evidence type="ECO:0000259" key="1">
    <source>
        <dbReference type="Pfam" id="PF13847"/>
    </source>
</evidence>
<reference evidence="2" key="1">
    <citation type="journal article" date="2015" name="Nature">
        <title>Complex archaea that bridge the gap between prokaryotes and eukaryotes.</title>
        <authorList>
            <person name="Spang A."/>
            <person name="Saw J.H."/>
            <person name="Jorgensen S.L."/>
            <person name="Zaremba-Niedzwiedzka K."/>
            <person name="Martijn J."/>
            <person name="Lind A.E."/>
            <person name="van Eijk R."/>
            <person name="Schleper C."/>
            <person name="Guy L."/>
            <person name="Ettema T.J."/>
        </authorList>
    </citation>
    <scope>NUCLEOTIDE SEQUENCE</scope>
</reference>
<evidence type="ECO:0000313" key="2">
    <source>
        <dbReference type="EMBL" id="KKL67758.1"/>
    </source>
</evidence>
<dbReference type="Gene3D" id="3.40.50.150">
    <property type="entry name" value="Vaccinia Virus protein VP39"/>
    <property type="match status" value="1"/>
</dbReference>
<protein>
    <recommendedName>
        <fullName evidence="1">Methyltransferase domain-containing protein</fullName>
    </recommendedName>
</protein>
<gene>
    <name evidence="2" type="ORF">LCGC14_2131770</name>
</gene>
<comment type="caution">
    <text evidence="2">The sequence shown here is derived from an EMBL/GenBank/DDBJ whole genome shotgun (WGS) entry which is preliminary data.</text>
</comment>
<dbReference type="CDD" id="cd02440">
    <property type="entry name" value="AdoMet_MTases"/>
    <property type="match status" value="1"/>
</dbReference>